<feature type="transmembrane region" description="Helical" evidence="6">
    <location>
        <begin position="126"/>
        <end position="147"/>
    </location>
</feature>
<evidence type="ECO:0000256" key="3">
    <source>
        <dbReference type="ARBA" id="ARBA00022692"/>
    </source>
</evidence>
<dbReference type="InterPro" id="IPR002524">
    <property type="entry name" value="Cation_efflux"/>
</dbReference>
<keyword evidence="3 6" id="KW-0812">Transmembrane</keyword>
<keyword evidence="2" id="KW-0813">Transport</keyword>
<evidence type="ECO:0000259" key="7">
    <source>
        <dbReference type="Pfam" id="PF01545"/>
    </source>
</evidence>
<evidence type="ECO:0000256" key="1">
    <source>
        <dbReference type="ARBA" id="ARBA00004141"/>
    </source>
</evidence>
<reference evidence="9" key="1">
    <citation type="journal article" date="2019" name="Int. J. Syst. Evol. Microbiol.">
        <title>The Global Catalogue of Microorganisms (GCM) 10K type strain sequencing project: providing services to taxonomists for standard genome sequencing and annotation.</title>
        <authorList>
            <consortium name="The Broad Institute Genomics Platform"/>
            <consortium name="The Broad Institute Genome Sequencing Center for Infectious Disease"/>
            <person name="Wu L."/>
            <person name="Ma J."/>
        </authorList>
    </citation>
    <scope>NUCLEOTIDE SEQUENCE [LARGE SCALE GENOMIC DNA]</scope>
    <source>
        <strain evidence="9">CGMCC 1.15772</strain>
    </source>
</reference>
<dbReference type="Gene3D" id="1.20.1510.10">
    <property type="entry name" value="Cation efflux protein transmembrane domain"/>
    <property type="match status" value="1"/>
</dbReference>
<evidence type="ECO:0000256" key="4">
    <source>
        <dbReference type="ARBA" id="ARBA00022989"/>
    </source>
</evidence>
<protein>
    <submittedName>
        <fullName evidence="8">Cation diffusion facilitator family transporter</fullName>
    </submittedName>
</protein>
<dbReference type="EMBL" id="JBHTBE010000001">
    <property type="protein sequence ID" value="MFC7269016.1"/>
    <property type="molecule type" value="Genomic_DNA"/>
</dbReference>
<accession>A0ABW2HEN7</accession>
<dbReference type="NCBIfam" id="TIGR01297">
    <property type="entry name" value="CDF"/>
    <property type="match status" value="1"/>
</dbReference>
<evidence type="ECO:0000313" key="9">
    <source>
        <dbReference type="Proteomes" id="UP001596507"/>
    </source>
</evidence>
<feature type="transmembrane region" description="Helical" evidence="6">
    <location>
        <begin position="90"/>
        <end position="114"/>
    </location>
</feature>
<dbReference type="RefSeq" id="WP_262873882.1">
    <property type="nucleotide sequence ID" value="NZ_BAABKW010000002.1"/>
</dbReference>
<comment type="caution">
    <text evidence="8">The sequence shown here is derived from an EMBL/GenBank/DDBJ whole genome shotgun (WGS) entry which is preliminary data.</text>
</comment>
<dbReference type="Proteomes" id="UP001596507">
    <property type="component" value="Unassembled WGS sequence"/>
</dbReference>
<organism evidence="8 9">
    <name type="scientific">Microbacterium fluvii</name>
    <dbReference type="NCBI Taxonomy" id="415215"/>
    <lineage>
        <taxon>Bacteria</taxon>
        <taxon>Bacillati</taxon>
        <taxon>Actinomycetota</taxon>
        <taxon>Actinomycetes</taxon>
        <taxon>Micrococcales</taxon>
        <taxon>Microbacteriaceae</taxon>
        <taxon>Microbacterium</taxon>
    </lineage>
</organism>
<keyword evidence="4 6" id="KW-1133">Transmembrane helix</keyword>
<keyword evidence="5 6" id="KW-0472">Membrane</keyword>
<dbReference type="InterPro" id="IPR040177">
    <property type="entry name" value="SLC30A9"/>
</dbReference>
<gene>
    <name evidence="8" type="ORF">ACFQRL_08615</name>
</gene>
<proteinExistence type="predicted"/>
<evidence type="ECO:0000256" key="2">
    <source>
        <dbReference type="ARBA" id="ARBA00022448"/>
    </source>
</evidence>
<keyword evidence="9" id="KW-1185">Reference proteome</keyword>
<dbReference type="InterPro" id="IPR027469">
    <property type="entry name" value="Cation_efflux_TMD_sf"/>
</dbReference>
<feature type="transmembrane region" description="Helical" evidence="6">
    <location>
        <begin position="208"/>
        <end position="227"/>
    </location>
</feature>
<dbReference type="PANTHER" id="PTHR13414:SF9">
    <property type="entry name" value="PROTON-COUPLED ZINC ANTIPORTER SLC30A9, MITOCHONDRIAL"/>
    <property type="match status" value="1"/>
</dbReference>
<feature type="transmembrane region" description="Helical" evidence="6">
    <location>
        <begin position="177"/>
        <end position="196"/>
    </location>
</feature>
<dbReference type="PANTHER" id="PTHR13414">
    <property type="entry name" value="HUEL-CATION TRANSPORTER"/>
    <property type="match status" value="1"/>
</dbReference>
<feature type="domain" description="Cation efflux protein transmembrane" evidence="7">
    <location>
        <begin position="24"/>
        <end position="233"/>
    </location>
</feature>
<dbReference type="Pfam" id="PF01545">
    <property type="entry name" value="Cation_efflux"/>
    <property type="match status" value="1"/>
</dbReference>
<evidence type="ECO:0000256" key="6">
    <source>
        <dbReference type="SAM" id="Phobius"/>
    </source>
</evidence>
<evidence type="ECO:0000256" key="5">
    <source>
        <dbReference type="ARBA" id="ARBA00023136"/>
    </source>
</evidence>
<name>A0ABW2HEN7_9MICO</name>
<comment type="subcellular location">
    <subcellularLocation>
        <location evidence="1">Membrane</location>
        <topology evidence="1">Multi-pass membrane protein</topology>
    </subcellularLocation>
</comment>
<dbReference type="SUPFAM" id="SSF161111">
    <property type="entry name" value="Cation efflux protein transmembrane domain-like"/>
    <property type="match status" value="1"/>
</dbReference>
<dbReference type="InterPro" id="IPR058533">
    <property type="entry name" value="Cation_efflux_TM"/>
</dbReference>
<evidence type="ECO:0000313" key="8">
    <source>
        <dbReference type="EMBL" id="MFC7269016.1"/>
    </source>
</evidence>
<sequence>MTPTRPDTARAVDDAAQPESLTTVLIALGANALIAIAKTIAAGLTGAASMVAEAAHSWADTGNEIFLWIANRRSARPADPRHPVGYGRDAYVWALFAAFGLFAVGSVVSIVHGVQELLDPEPASDFFISYIVLAIAFALEGTSFLQATRQGKREAGRGGHDLLEHVMRTSDPTLRAVFFEDAAALIGLVIAFAGILLHQLTGSPVPDAVGSILVGMLLAVVAIVLIAQNRRFLVGVVVDPAIRAATLQKLLEHPAIAQITYLHIEYVGPGRVFVVAAVDLVGDTAEHEVAATLNDIEDAMAKSPRVAWAVLTLSRPGAPALDPQHPADPLRG</sequence>